<evidence type="ECO:0000256" key="3">
    <source>
        <dbReference type="ARBA" id="ARBA00022840"/>
    </source>
</evidence>
<keyword evidence="6" id="KW-1185">Reference proteome</keyword>
<dbReference type="GO" id="GO:0016887">
    <property type="term" value="F:ATP hydrolysis activity"/>
    <property type="evidence" value="ECO:0007669"/>
    <property type="project" value="InterPro"/>
</dbReference>
<keyword evidence="3" id="KW-0067">ATP-binding</keyword>
<evidence type="ECO:0000313" key="5">
    <source>
        <dbReference type="EMBL" id="CBL28684.1"/>
    </source>
</evidence>
<dbReference type="Proteomes" id="UP000008957">
    <property type="component" value="Chromosome"/>
</dbReference>
<dbReference type="SUPFAM" id="SSF52540">
    <property type="entry name" value="P-loop containing nucleoside triphosphate hydrolases"/>
    <property type="match status" value="1"/>
</dbReference>
<dbReference type="SMART" id="SM00382">
    <property type="entry name" value="AAA"/>
    <property type="match status" value="1"/>
</dbReference>
<dbReference type="CDD" id="cd03214">
    <property type="entry name" value="ABC_Iron-Siderophores_B12_Hemin"/>
    <property type="match status" value="1"/>
</dbReference>
<reference evidence="6" key="1">
    <citation type="submission" date="2010-03" db="EMBL/GenBank/DDBJ databases">
        <title>The genome sequence of Synergistetes sp. SGP1.</title>
        <authorList>
            <consortium name="metaHIT consortium -- http://www.metahit.eu/"/>
            <person name="Pajon A."/>
            <person name="Turner K."/>
            <person name="Parkhill J."/>
            <person name="Wade W."/>
            <person name="Vartoukian S."/>
        </authorList>
    </citation>
    <scope>NUCLEOTIDE SEQUENCE [LARGE SCALE GENOMIC DNA]</scope>
    <source>
        <strain evidence="6">SGP1</strain>
    </source>
</reference>
<dbReference type="InterPro" id="IPR027417">
    <property type="entry name" value="P-loop_NTPase"/>
</dbReference>
<dbReference type="RefSeq" id="WP_015556831.1">
    <property type="nucleotide sequence ID" value="NC_021038.1"/>
</dbReference>
<dbReference type="GO" id="GO:0005524">
    <property type="term" value="F:ATP binding"/>
    <property type="evidence" value="ECO:0007669"/>
    <property type="project" value="UniProtKB-KW"/>
</dbReference>
<sequence length="269" mass="29441">MSATLKVEALRWGAEGRPIVQGVSLTVEEGEFVGVIGPNGSGKSSLLRCIYRASRPQGGTVLLDGRDLWRMPVKEAARHAAAVPQEMPTQFEFTVREIVAMGRYPHKGPFSGVDARDEALVDRALEYVGMTPCAERTFASLSGGEKQRALIARAIAQDAGLLLLDEPTNHLDVYYQLEILDLIRSAGVSCLVVMHDLNLAAQHCDRLYVMHDGRVVAGGRPRDVLTPELIRRVYRVEAEVTTAPGGAPHVLFLRALKPQRTAELKPNRA</sequence>
<dbReference type="AlphaFoldDB" id="A0AB94IYC5"/>
<organism evidence="5 6">
    <name type="scientific">Fretibacterium fastidiosum</name>
    <dbReference type="NCBI Taxonomy" id="651822"/>
    <lineage>
        <taxon>Bacteria</taxon>
        <taxon>Thermotogati</taxon>
        <taxon>Synergistota</taxon>
        <taxon>Synergistia</taxon>
        <taxon>Synergistales</taxon>
        <taxon>Aminobacteriaceae</taxon>
        <taxon>Fretibacterium</taxon>
    </lineage>
</organism>
<keyword evidence="5" id="KW-0378">Hydrolase</keyword>
<evidence type="ECO:0000256" key="1">
    <source>
        <dbReference type="ARBA" id="ARBA00022448"/>
    </source>
</evidence>
<dbReference type="PROSITE" id="PS00211">
    <property type="entry name" value="ABC_TRANSPORTER_1"/>
    <property type="match status" value="1"/>
</dbReference>
<dbReference type="PROSITE" id="PS50893">
    <property type="entry name" value="ABC_TRANSPORTER_2"/>
    <property type="match status" value="1"/>
</dbReference>
<feature type="domain" description="ABC transporter" evidence="4">
    <location>
        <begin position="5"/>
        <end position="237"/>
    </location>
</feature>
<dbReference type="InterPro" id="IPR003593">
    <property type="entry name" value="AAA+_ATPase"/>
</dbReference>
<dbReference type="Pfam" id="PF00005">
    <property type="entry name" value="ABC_tran"/>
    <property type="match status" value="1"/>
</dbReference>
<keyword evidence="2" id="KW-0547">Nucleotide-binding</keyword>
<dbReference type="InterPro" id="IPR003439">
    <property type="entry name" value="ABC_transporter-like_ATP-bd"/>
</dbReference>
<evidence type="ECO:0000256" key="2">
    <source>
        <dbReference type="ARBA" id="ARBA00022741"/>
    </source>
</evidence>
<evidence type="ECO:0000313" key="6">
    <source>
        <dbReference type="Proteomes" id="UP000008957"/>
    </source>
</evidence>
<dbReference type="KEGG" id="sbr:SY1_17830"/>
<dbReference type="EC" id="3.6.3.34" evidence="5"/>
<dbReference type="Gene3D" id="3.40.50.300">
    <property type="entry name" value="P-loop containing nucleotide triphosphate hydrolases"/>
    <property type="match status" value="1"/>
</dbReference>
<evidence type="ECO:0000259" key="4">
    <source>
        <dbReference type="PROSITE" id="PS50893"/>
    </source>
</evidence>
<accession>A0AB94IYC5</accession>
<name>A0AB94IYC5_9BACT</name>
<protein>
    <submittedName>
        <fullName evidence="5">ABC-type cobalamin/Fe3+-siderophores transport systems, ATPase components</fullName>
        <ecNumber evidence="5">3.6.3.34</ecNumber>
    </submittedName>
</protein>
<reference evidence="5 6" key="2">
    <citation type="submission" date="2010-03" db="EMBL/GenBank/DDBJ databases">
        <authorList>
            <person name="Pajon A."/>
        </authorList>
    </citation>
    <scope>NUCLEOTIDE SEQUENCE [LARGE SCALE GENOMIC DNA]</scope>
    <source>
        <strain evidence="5 6">SGP1</strain>
    </source>
</reference>
<keyword evidence="1" id="KW-0813">Transport</keyword>
<gene>
    <name evidence="5" type="ORF">SY1_17830</name>
</gene>
<dbReference type="PANTHER" id="PTHR42794:SF2">
    <property type="entry name" value="ABC TRANSPORTER ATP-BINDING PROTEIN"/>
    <property type="match status" value="1"/>
</dbReference>
<dbReference type="EMBL" id="FP929056">
    <property type="protein sequence ID" value="CBL28684.1"/>
    <property type="molecule type" value="Genomic_DNA"/>
</dbReference>
<dbReference type="InterPro" id="IPR017871">
    <property type="entry name" value="ABC_transporter-like_CS"/>
</dbReference>
<proteinExistence type="predicted"/>
<dbReference type="FunFam" id="3.40.50.300:FF:000134">
    <property type="entry name" value="Iron-enterobactin ABC transporter ATP-binding protein"/>
    <property type="match status" value="1"/>
</dbReference>
<dbReference type="PANTHER" id="PTHR42794">
    <property type="entry name" value="HEMIN IMPORT ATP-BINDING PROTEIN HMUV"/>
    <property type="match status" value="1"/>
</dbReference>